<dbReference type="CDD" id="cd08438">
    <property type="entry name" value="PBP2_CidR"/>
    <property type="match status" value="1"/>
</dbReference>
<evidence type="ECO:0000313" key="6">
    <source>
        <dbReference type="EMBL" id="HIQ90478.1"/>
    </source>
</evidence>
<reference evidence="6" key="1">
    <citation type="submission" date="2020-10" db="EMBL/GenBank/DDBJ databases">
        <authorList>
            <person name="Gilroy R."/>
        </authorList>
    </citation>
    <scope>NUCLEOTIDE SEQUENCE</scope>
    <source>
        <strain evidence="6">CHK147-3167</strain>
    </source>
</reference>
<dbReference type="EMBL" id="DVFV01000045">
    <property type="protein sequence ID" value="HIQ90478.1"/>
    <property type="molecule type" value="Genomic_DNA"/>
</dbReference>
<dbReference type="FunFam" id="1.10.10.10:FF:000001">
    <property type="entry name" value="LysR family transcriptional regulator"/>
    <property type="match status" value="1"/>
</dbReference>
<comment type="similarity">
    <text evidence="1">Belongs to the LysR transcriptional regulatory family.</text>
</comment>
<keyword evidence="4" id="KW-0804">Transcription</keyword>
<dbReference type="GO" id="GO:0003700">
    <property type="term" value="F:DNA-binding transcription factor activity"/>
    <property type="evidence" value="ECO:0007669"/>
    <property type="project" value="InterPro"/>
</dbReference>
<dbReference type="SUPFAM" id="SSF46785">
    <property type="entry name" value="Winged helix' DNA-binding domain"/>
    <property type="match status" value="1"/>
</dbReference>
<dbReference type="InterPro" id="IPR036390">
    <property type="entry name" value="WH_DNA-bd_sf"/>
</dbReference>
<dbReference type="PRINTS" id="PR00039">
    <property type="entry name" value="HTHLYSR"/>
</dbReference>
<dbReference type="InterPro" id="IPR000847">
    <property type="entry name" value="LysR_HTH_N"/>
</dbReference>
<reference evidence="6" key="2">
    <citation type="journal article" date="2021" name="PeerJ">
        <title>Extensive microbial diversity within the chicken gut microbiome revealed by metagenomics and culture.</title>
        <authorList>
            <person name="Gilroy R."/>
            <person name="Ravi A."/>
            <person name="Getino M."/>
            <person name="Pursley I."/>
            <person name="Horton D.L."/>
            <person name="Alikhan N.F."/>
            <person name="Baker D."/>
            <person name="Gharbi K."/>
            <person name="Hall N."/>
            <person name="Watson M."/>
            <person name="Adriaenssens E.M."/>
            <person name="Foster-Nyarko E."/>
            <person name="Jarju S."/>
            <person name="Secka A."/>
            <person name="Antonio M."/>
            <person name="Oren A."/>
            <person name="Chaudhuri R.R."/>
            <person name="La Ragione R."/>
            <person name="Hildebrand F."/>
            <person name="Pallen M.J."/>
        </authorList>
    </citation>
    <scope>NUCLEOTIDE SEQUENCE</scope>
    <source>
        <strain evidence="6">CHK147-3167</strain>
    </source>
</reference>
<dbReference type="AlphaFoldDB" id="A0A9D0ZQS9"/>
<sequence>MELRHMQYFVEVVKQKSMTKAASNLFITQPTISNTIKLLEEELDVNLFNRYKNQIYLTDAGEAFFFQCKEMLKMYDNIPNELSNLLELKKGHLKIGIPTIINIRRLIGLISEFHEMYPNITFQLFENGSKKIENDVYYGDLDMGITVLPTNNKNFDIFSFLEEKLKLVVHKNHELSKKTKIDIEDLQEQEFILFNSDFYLNDKIKNTCRNYGFNPNIIFETTQWSFIEEMLLNNLGICILPEGILGLLDNNLQAIDINEPSMKWELGIIWRKDIIVDSLTKNWIKFLQENFLINY</sequence>
<dbReference type="PANTHER" id="PTHR30419:SF8">
    <property type="entry name" value="NITROGEN ASSIMILATION TRANSCRIPTIONAL ACTIVATOR-RELATED"/>
    <property type="match status" value="1"/>
</dbReference>
<protein>
    <submittedName>
        <fullName evidence="6">LysR family transcriptional regulator</fullName>
    </submittedName>
</protein>
<evidence type="ECO:0000313" key="7">
    <source>
        <dbReference type="Proteomes" id="UP000886786"/>
    </source>
</evidence>
<evidence type="ECO:0000256" key="2">
    <source>
        <dbReference type="ARBA" id="ARBA00023015"/>
    </source>
</evidence>
<dbReference type="PROSITE" id="PS50931">
    <property type="entry name" value="HTH_LYSR"/>
    <property type="match status" value="1"/>
</dbReference>
<dbReference type="NCBIfam" id="NF047520">
    <property type="entry name" value="trans_act_CidR"/>
    <property type="match status" value="1"/>
</dbReference>
<dbReference type="SUPFAM" id="SSF53850">
    <property type="entry name" value="Periplasmic binding protein-like II"/>
    <property type="match status" value="1"/>
</dbReference>
<comment type="caution">
    <text evidence="6">The sequence shown here is derived from an EMBL/GenBank/DDBJ whole genome shotgun (WGS) entry which is preliminary data.</text>
</comment>
<organism evidence="6 7">
    <name type="scientific">Candidatus Coprosoma intestinipullorum</name>
    <dbReference type="NCBI Taxonomy" id="2840752"/>
    <lineage>
        <taxon>Bacteria</taxon>
        <taxon>Bacillati</taxon>
        <taxon>Bacillota</taxon>
        <taxon>Bacillota incertae sedis</taxon>
        <taxon>Candidatus Coprosoma</taxon>
    </lineage>
</organism>
<evidence type="ECO:0000256" key="3">
    <source>
        <dbReference type="ARBA" id="ARBA00023125"/>
    </source>
</evidence>
<dbReference type="InterPro" id="IPR036388">
    <property type="entry name" value="WH-like_DNA-bd_sf"/>
</dbReference>
<proteinExistence type="inferred from homology"/>
<dbReference type="InterPro" id="IPR050950">
    <property type="entry name" value="HTH-type_LysR_regulators"/>
</dbReference>
<name>A0A9D0ZQS9_9FIRM</name>
<keyword evidence="2" id="KW-0805">Transcription regulation</keyword>
<dbReference type="Pfam" id="PF00126">
    <property type="entry name" value="HTH_1"/>
    <property type="match status" value="1"/>
</dbReference>
<evidence type="ECO:0000259" key="5">
    <source>
        <dbReference type="PROSITE" id="PS50931"/>
    </source>
</evidence>
<dbReference type="Gene3D" id="3.40.190.290">
    <property type="match status" value="1"/>
</dbReference>
<evidence type="ECO:0000256" key="4">
    <source>
        <dbReference type="ARBA" id="ARBA00023163"/>
    </source>
</evidence>
<feature type="domain" description="HTH lysR-type" evidence="5">
    <location>
        <begin position="1"/>
        <end position="58"/>
    </location>
</feature>
<dbReference type="PANTHER" id="PTHR30419">
    <property type="entry name" value="HTH-TYPE TRANSCRIPTIONAL REGULATOR YBHD"/>
    <property type="match status" value="1"/>
</dbReference>
<keyword evidence="3" id="KW-0238">DNA-binding</keyword>
<dbReference type="GO" id="GO:0003677">
    <property type="term" value="F:DNA binding"/>
    <property type="evidence" value="ECO:0007669"/>
    <property type="project" value="UniProtKB-KW"/>
</dbReference>
<gene>
    <name evidence="6" type="ORF">IAB27_02470</name>
</gene>
<evidence type="ECO:0000256" key="1">
    <source>
        <dbReference type="ARBA" id="ARBA00009437"/>
    </source>
</evidence>
<dbReference type="Pfam" id="PF03466">
    <property type="entry name" value="LysR_substrate"/>
    <property type="match status" value="1"/>
</dbReference>
<dbReference type="GO" id="GO:0005829">
    <property type="term" value="C:cytosol"/>
    <property type="evidence" value="ECO:0007669"/>
    <property type="project" value="TreeGrafter"/>
</dbReference>
<dbReference type="Gene3D" id="1.10.10.10">
    <property type="entry name" value="Winged helix-like DNA-binding domain superfamily/Winged helix DNA-binding domain"/>
    <property type="match status" value="1"/>
</dbReference>
<dbReference type="InterPro" id="IPR005119">
    <property type="entry name" value="LysR_subst-bd"/>
</dbReference>
<accession>A0A9D0ZQS9</accession>
<dbReference type="Proteomes" id="UP000886786">
    <property type="component" value="Unassembled WGS sequence"/>
</dbReference>